<keyword evidence="2" id="KW-1133">Transmembrane helix</keyword>
<accession>A0A4Q7MA38</accession>
<feature type="region of interest" description="Disordered" evidence="1">
    <location>
        <begin position="37"/>
        <end position="82"/>
    </location>
</feature>
<evidence type="ECO:0000256" key="2">
    <source>
        <dbReference type="SAM" id="Phobius"/>
    </source>
</evidence>
<feature type="compositionally biased region" description="Low complexity" evidence="1">
    <location>
        <begin position="55"/>
        <end position="75"/>
    </location>
</feature>
<protein>
    <submittedName>
        <fullName evidence="3">Uncharacterized protein</fullName>
    </submittedName>
</protein>
<feature type="transmembrane region" description="Helical" evidence="2">
    <location>
        <begin position="89"/>
        <end position="111"/>
    </location>
</feature>
<dbReference type="EMBL" id="SGWY01000004">
    <property type="protein sequence ID" value="RZS63542.1"/>
    <property type="molecule type" value="Genomic_DNA"/>
</dbReference>
<dbReference type="AlphaFoldDB" id="A0A4Q7MA38"/>
<dbReference type="RefSeq" id="WP_130354288.1">
    <property type="nucleotide sequence ID" value="NZ_SGWY01000004.1"/>
</dbReference>
<organism evidence="3 4">
    <name type="scientific">Agromyces ramosus</name>
    <dbReference type="NCBI Taxonomy" id="33879"/>
    <lineage>
        <taxon>Bacteria</taxon>
        <taxon>Bacillati</taxon>
        <taxon>Actinomycetota</taxon>
        <taxon>Actinomycetes</taxon>
        <taxon>Micrococcales</taxon>
        <taxon>Microbacteriaceae</taxon>
        <taxon>Agromyces</taxon>
    </lineage>
</organism>
<evidence type="ECO:0000256" key="1">
    <source>
        <dbReference type="SAM" id="MobiDB-lite"/>
    </source>
</evidence>
<sequence>MDASEGRIRALQRLAYGADVTDAERASAIDELGELARAADRDDVRGTADDDRASSRAGSADATDATDATTGSSSAERTLNGDRTGRGRLVRWTIAAGALGLLLGAVLGWGAGRLPGDGAASTTPVASAEPGPPLEETEILEVFDRLPPAAESTQVAAVDDAIDPASVRLLATRVDGPAAYLTRTADGEDVCLVLLMPDGTPRTECTVDGRLPPDGLSILYGAEGYGLSAARLSPTGTVSLGLIAAF</sequence>
<proteinExistence type="predicted"/>
<evidence type="ECO:0000313" key="3">
    <source>
        <dbReference type="EMBL" id="RZS63542.1"/>
    </source>
</evidence>
<dbReference type="OrthoDB" id="5006537at2"/>
<reference evidence="3 4" key="1">
    <citation type="submission" date="2019-02" db="EMBL/GenBank/DDBJ databases">
        <title>Genomic Encyclopedia of Type Strains, Phase IV (KMG-IV): sequencing the most valuable type-strain genomes for metagenomic binning, comparative biology and taxonomic classification.</title>
        <authorList>
            <person name="Goeker M."/>
        </authorList>
    </citation>
    <scope>NUCLEOTIDE SEQUENCE [LARGE SCALE GENOMIC DNA]</scope>
    <source>
        <strain evidence="3 4">DSM 43045</strain>
    </source>
</reference>
<keyword evidence="2" id="KW-0472">Membrane</keyword>
<comment type="caution">
    <text evidence="3">The sequence shown here is derived from an EMBL/GenBank/DDBJ whole genome shotgun (WGS) entry which is preliminary data.</text>
</comment>
<keyword evidence="4" id="KW-1185">Reference proteome</keyword>
<evidence type="ECO:0000313" key="4">
    <source>
        <dbReference type="Proteomes" id="UP000293289"/>
    </source>
</evidence>
<feature type="compositionally biased region" description="Basic and acidic residues" evidence="1">
    <location>
        <begin position="37"/>
        <end position="54"/>
    </location>
</feature>
<gene>
    <name evidence="3" type="ORF">EV187_3448</name>
</gene>
<name>A0A4Q7MA38_9MICO</name>
<keyword evidence="2" id="KW-0812">Transmembrane</keyword>
<dbReference type="Proteomes" id="UP000293289">
    <property type="component" value="Unassembled WGS sequence"/>
</dbReference>